<gene>
    <name evidence="1" type="ORF">SAMN02745753_02780</name>
</gene>
<sequence length="280" mass="31648">MLFIEALNRASTQPNEKKLISRAKYRPIISNKDSVDLSSAAHQVKEIHLDSQNKSPLTASTSVFANLIEHVLSHLINSNAHLHSPEELNLDTKDWKLFLQVPPMTKEKDNKSVEYVAPEVLQRPPAKQLIFHIPVKPSYGIPVEMTVLLSPHNGSPEAPSIFYTSPKENWLPVLRTPYPPEFLEQQITHYHILLDQDGEPDQLSPLYTHINQSRVMGEDSFSPQTFGLRIWRAKNNTLTPVVLGDSQIGLLFVGHFKPIEGNPISEEERARQASNLYTKA</sequence>
<reference evidence="2" key="1">
    <citation type="submission" date="2016-11" db="EMBL/GenBank/DDBJ databases">
        <authorList>
            <person name="Varghese N."/>
            <person name="Submissions S."/>
        </authorList>
    </citation>
    <scope>NUCLEOTIDE SEQUENCE [LARGE SCALE GENOMIC DNA]</scope>
    <source>
        <strain evidence="2">DSM 16579</strain>
    </source>
</reference>
<keyword evidence="2" id="KW-1185">Reference proteome</keyword>
<accession>A0A1M5F504</accession>
<dbReference type="AlphaFoldDB" id="A0A1M5F504"/>
<organism evidence="1 2">
    <name type="scientific">Marinomonas polaris DSM 16579</name>
    <dbReference type="NCBI Taxonomy" id="1122206"/>
    <lineage>
        <taxon>Bacteria</taxon>
        <taxon>Pseudomonadati</taxon>
        <taxon>Pseudomonadota</taxon>
        <taxon>Gammaproteobacteria</taxon>
        <taxon>Oceanospirillales</taxon>
        <taxon>Oceanospirillaceae</taxon>
        <taxon>Marinomonas</taxon>
    </lineage>
</organism>
<protein>
    <submittedName>
        <fullName evidence="1">Uncharacterized protein</fullName>
    </submittedName>
</protein>
<dbReference type="Proteomes" id="UP000184517">
    <property type="component" value="Unassembled WGS sequence"/>
</dbReference>
<dbReference type="EMBL" id="FQVF01000012">
    <property type="protein sequence ID" value="SHF86172.1"/>
    <property type="molecule type" value="Genomic_DNA"/>
</dbReference>
<name>A0A1M5F504_9GAMM</name>
<dbReference type="RefSeq" id="WP_072840291.1">
    <property type="nucleotide sequence ID" value="NZ_FQVF01000012.1"/>
</dbReference>
<evidence type="ECO:0000313" key="1">
    <source>
        <dbReference type="EMBL" id="SHF86172.1"/>
    </source>
</evidence>
<proteinExistence type="predicted"/>
<dbReference type="OrthoDB" id="6102773at2"/>
<evidence type="ECO:0000313" key="2">
    <source>
        <dbReference type="Proteomes" id="UP000184517"/>
    </source>
</evidence>